<feature type="region of interest" description="Disordered" evidence="4">
    <location>
        <begin position="376"/>
        <end position="442"/>
    </location>
</feature>
<feature type="compositionally biased region" description="Acidic residues" evidence="4">
    <location>
        <begin position="407"/>
        <end position="419"/>
    </location>
</feature>
<reference evidence="5" key="1">
    <citation type="journal article" date="2021" name="Proc. Natl. Acad. Sci. U.S.A.">
        <title>A Catalog of Tens of Thousands of Viruses from Human Metagenomes Reveals Hidden Associations with Chronic Diseases.</title>
        <authorList>
            <person name="Tisza M.J."/>
            <person name="Buck C.B."/>
        </authorList>
    </citation>
    <scope>NUCLEOTIDE SEQUENCE</scope>
    <source>
        <strain evidence="5">Ctz7e2</strain>
    </source>
</reference>
<proteinExistence type="predicted"/>
<dbReference type="InterPro" id="IPR006944">
    <property type="entry name" value="Phage/GTA_portal"/>
</dbReference>
<dbReference type="Pfam" id="PF04860">
    <property type="entry name" value="Phage_portal"/>
    <property type="match status" value="1"/>
</dbReference>
<sequence length="656" mass="71624">MTRFQSLGALAAHHRGPVVLDVADPGVPLVDYDASDVTSVQAAWKTQPAVRKVTSFIAANLAAIPLHVYERSSDTDRRRVTDGPLAEVIAQPQRGMSPFRFWERVILDGLLYDRRALMIVDDGDRVELVRIPPRRFRFVSDGLDRVEAIRVTTSKGEVEDRDPEGFLFDVGYSQANGRGLSPVDTLSALLREAAEAVAYRRAVMENAARHSGWISRESAWPSREARANFLESLRVFHASGGRDGGDMLLDEGMEWHDRDYHPTDIDDLTARTLTNIEVAGAYHIAPELLGDRQGNYSNMNAFRQALYRDNLGPYIAAWEQMLAPLVDRLAPGSDLYVEAHVESKLRGSFEEQASVLQTSTGAPWLTRNEARARQNLPAVDGGDDLVTPLNVLVGGQASPTDSGAQNEEPDGGGEHDEADTPPPKASPTSAGAPAPLVKSRDLEGNWTTRATDLLTRHYSRQEKAVMSALGAKADGWWDQSRWNRELAEDLYRLAATCVDQMGRDACRSLGFDPDEDWDMPRTLNYLTTVTKARAKWVNDATRRQIEAALSSEDGTEAVPAVFERARNQRAGAGAAAFTAAMAGFSAAEAAKQAAPGRTAKTWVTGFNPRPSHLAMNGETVPTWTDFSNGLSWPGDPAMGPDEAAGCNCSINIGITQ</sequence>
<keyword evidence="2" id="KW-1171">Viral genome ejection through host cell envelope</keyword>
<keyword evidence="2" id="KW-1160">Virus entry into host cell</keyword>
<name>A0A8S5M3Q1_9CAUD</name>
<evidence type="ECO:0000256" key="2">
    <source>
        <dbReference type="ARBA" id="ARBA00023009"/>
    </source>
</evidence>
<organism evidence="5">
    <name type="scientific">Siphoviridae sp. ctz7e2</name>
    <dbReference type="NCBI Taxonomy" id="2826526"/>
    <lineage>
        <taxon>Viruses</taxon>
        <taxon>Duplodnaviria</taxon>
        <taxon>Heunggongvirae</taxon>
        <taxon>Uroviricota</taxon>
        <taxon>Caudoviricetes</taxon>
    </lineage>
</organism>
<evidence type="ECO:0000256" key="3">
    <source>
        <dbReference type="ARBA" id="ARBA00023219"/>
    </source>
</evidence>
<keyword evidence="1" id="KW-0118">Viral capsid assembly</keyword>
<keyword evidence="1" id="KW-1188">Viral release from host cell</keyword>
<accession>A0A8S5M3Q1</accession>
<evidence type="ECO:0000256" key="4">
    <source>
        <dbReference type="SAM" id="MobiDB-lite"/>
    </source>
</evidence>
<evidence type="ECO:0000256" key="1">
    <source>
        <dbReference type="ARBA" id="ARBA00022950"/>
    </source>
</evidence>
<dbReference type="EMBL" id="BK014810">
    <property type="protein sequence ID" value="DAD76822.1"/>
    <property type="molecule type" value="Genomic_DNA"/>
</dbReference>
<keyword evidence="3" id="KW-0231">Viral genome packaging</keyword>
<keyword evidence="2" id="KW-1162">Viral penetration into host cytoplasm</keyword>
<protein>
    <submittedName>
        <fullName evidence="5">Portal protein</fullName>
    </submittedName>
</protein>
<evidence type="ECO:0000313" key="5">
    <source>
        <dbReference type="EMBL" id="DAD76822.1"/>
    </source>
</evidence>